<feature type="domain" description="HD" evidence="1">
    <location>
        <begin position="46"/>
        <end position="159"/>
    </location>
</feature>
<name>A0A017RRZ1_9CLOT</name>
<sequence length="161" mass="18898">MLYRVKQFFHGITAKLTSEDISFIDNFLDIKEKDLFFMLPEYEQAHSIRVARRVLEESVKREAYSDMLMKAALLHDIGKINSGLNLITKSIMVILNKLFPKYLYKLNGIKFVNAFYNHPELALGYLMDEEEEVKFLILNHHNYYIKCNEGLEILQLADSEN</sequence>
<dbReference type="SUPFAM" id="SSF109604">
    <property type="entry name" value="HD-domain/PDEase-like"/>
    <property type="match status" value="1"/>
</dbReference>
<dbReference type="InterPro" id="IPR006674">
    <property type="entry name" value="HD_domain"/>
</dbReference>
<dbReference type="OrthoDB" id="68032at2"/>
<dbReference type="RefSeq" id="WP_051515186.1">
    <property type="nucleotide sequence ID" value="NZ_AZQP01000087.1"/>
</dbReference>
<keyword evidence="2" id="KW-0378">Hydrolase</keyword>
<dbReference type="STRING" id="1403537.Q428_14440"/>
<evidence type="ECO:0000259" key="1">
    <source>
        <dbReference type="Pfam" id="PF01966"/>
    </source>
</evidence>
<organism evidence="2 3">
    <name type="scientific">Fervidicella metallireducens AeB</name>
    <dbReference type="NCBI Taxonomy" id="1403537"/>
    <lineage>
        <taxon>Bacteria</taxon>
        <taxon>Bacillati</taxon>
        <taxon>Bacillota</taxon>
        <taxon>Clostridia</taxon>
        <taxon>Eubacteriales</taxon>
        <taxon>Clostridiaceae</taxon>
        <taxon>Fervidicella</taxon>
    </lineage>
</organism>
<keyword evidence="3" id="KW-1185">Reference proteome</keyword>
<proteinExistence type="predicted"/>
<dbReference type="AlphaFoldDB" id="A0A017RRZ1"/>
<evidence type="ECO:0000313" key="2">
    <source>
        <dbReference type="EMBL" id="EYE87229.1"/>
    </source>
</evidence>
<dbReference type="Gene3D" id="1.10.3210.10">
    <property type="entry name" value="Hypothetical protein af1432"/>
    <property type="match status" value="1"/>
</dbReference>
<dbReference type="CDD" id="cd00077">
    <property type="entry name" value="HDc"/>
    <property type="match status" value="1"/>
</dbReference>
<gene>
    <name evidence="2" type="ORF">Q428_14440</name>
</gene>
<dbReference type="Pfam" id="PF01966">
    <property type="entry name" value="HD"/>
    <property type="match status" value="1"/>
</dbReference>
<reference evidence="2 3" key="1">
    <citation type="journal article" date="2014" name="Genome Announc.">
        <title>Draft Genome Sequence of Fervidicella metallireducens Strain AeBT, an Iron-Reducing Thermoanaerobe from the Great Artesian Basin.</title>
        <authorList>
            <person name="Patel B.K."/>
        </authorList>
    </citation>
    <scope>NUCLEOTIDE SEQUENCE [LARGE SCALE GENOMIC DNA]</scope>
    <source>
        <strain evidence="2 3">AeB</strain>
    </source>
</reference>
<dbReference type="EMBL" id="AZQP01000087">
    <property type="protein sequence ID" value="EYE87229.1"/>
    <property type="molecule type" value="Genomic_DNA"/>
</dbReference>
<evidence type="ECO:0000313" key="3">
    <source>
        <dbReference type="Proteomes" id="UP000019681"/>
    </source>
</evidence>
<dbReference type="Proteomes" id="UP000019681">
    <property type="component" value="Unassembled WGS sequence"/>
</dbReference>
<accession>A0A017RRZ1</accession>
<dbReference type="InterPro" id="IPR003607">
    <property type="entry name" value="HD/PDEase_dom"/>
</dbReference>
<comment type="caution">
    <text evidence="2">The sequence shown here is derived from an EMBL/GenBank/DDBJ whole genome shotgun (WGS) entry which is preliminary data.</text>
</comment>
<protein>
    <submittedName>
        <fullName evidence="2">HD family phosphohydrolase</fullName>
    </submittedName>
</protein>
<dbReference type="GO" id="GO:0016787">
    <property type="term" value="F:hydrolase activity"/>
    <property type="evidence" value="ECO:0007669"/>
    <property type="project" value="UniProtKB-KW"/>
</dbReference>